<dbReference type="Pfam" id="PF00069">
    <property type="entry name" value="Pkinase"/>
    <property type="match status" value="1"/>
</dbReference>
<dbReference type="PROSITE" id="PS50011">
    <property type="entry name" value="PROTEIN_KINASE_DOM"/>
    <property type="match status" value="1"/>
</dbReference>
<dbReference type="SUPFAM" id="SSF56112">
    <property type="entry name" value="Protein kinase-like (PK-like)"/>
    <property type="match status" value="1"/>
</dbReference>
<evidence type="ECO:0000256" key="6">
    <source>
        <dbReference type="ARBA" id="ARBA00022840"/>
    </source>
</evidence>
<dbReference type="InterPro" id="IPR050205">
    <property type="entry name" value="CDPK_Ser/Thr_kinases"/>
</dbReference>
<keyword evidence="2" id="KW-0723">Serine/threonine-protein kinase</keyword>
<evidence type="ECO:0000256" key="3">
    <source>
        <dbReference type="ARBA" id="ARBA00022679"/>
    </source>
</evidence>
<keyword evidence="5" id="KW-0418">Kinase</keyword>
<dbReference type="InterPro" id="IPR011009">
    <property type="entry name" value="Kinase-like_dom_sf"/>
</dbReference>
<evidence type="ECO:0000313" key="9">
    <source>
        <dbReference type="Proteomes" id="UP000266723"/>
    </source>
</evidence>
<keyword evidence="3" id="KW-0808">Transferase</keyword>
<evidence type="ECO:0000256" key="5">
    <source>
        <dbReference type="ARBA" id="ARBA00022777"/>
    </source>
</evidence>
<dbReference type="InterPro" id="IPR000719">
    <property type="entry name" value="Prot_kinase_dom"/>
</dbReference>
<evidence type="ECO:0000256" key="2">
    <source>
        <dbReference type="ARBA" id="ARBA00022527"/>
    </source>
</evidence>
<comment type="similarity">
    <text evidence="1">Belongs to the protein kinase superfamily. CAMK Ser/Thr protein kinase family. CaMK subfamily.</text>
</comment>
<evidence type="ECO:0000256" key="4">
    <source>
        <dbReference type="ARBA" id="ARBA00022741"/>
    </source>
</evidence>
<reference evidence="8 9" key="1">
    <citation type="journal article" date="2020" name="BMC Genomics">
        <title>Intraspecific diversification of the crop wild relative Brassica cretica Lam. using demographic model selection.</title>
        <authorList>
            <person name="Kioukis A."/>
            <person name="Michalopoulou V.A."/>
            <person name="Briers L."/>
            <person name="Pirintsos S."/>
            <person name="Studholme D.J."/>
            <person name="Pavlidis P."/>
            <person name="Sarris P.F."/>
        </authorList>
    </citation>
    <scope>NUCLEOTIDE SEQUENCE [LARGE SCALE GENOMIC DNA]</scope>
    <source>
        <strain evidence="9">cv. PFS-1207/04</strain>
    </source>
</reference>
<sequence length="213" mass="23636">MSSADDVKRQMTNCMLQKDEKHQKTQRKELSNCKIDVGSLELYAFEDNANVYIVMELCGGGELLDRTLARVNGKYSEDDAKAVLIQILNVVAFCHLQGVVHRDLKPEVNLIPQLLVQFQGGELSVKVIDFVYPWITGCQKMNIPFDILIFRQMKAYLKSSSLRKAALMVLFSCNLFTTPKSVVKVVSVDGSGGTGVFLPGSHGTAVESRKKSC</sequence>
<accession>A0ABQ7AML4</accession>
<dbReference type="EMBL" id="QGKV02001556">
    <property type="protein sequence ID" value="KAF3515570.1"/>
    <property type="molecule type" value="Genomic_DNA"/>
</dbReference>
<protein>
    <recommendedName>
        <fullName evidence="7">Protein kinase domain-containing protein</fullName>
    </recommendedName>
</protein>
<keyword evidence="6" id="KW-0067">ATP-binding</keyword>
<dbReference type="SMART" id="SM00220">
    <property type="entry name" value="S_TKc"/>
    <property type="match status" value="1"/>
</dbReference>
<organism evidence="8 9">
    <name type="scientific">Brassica cretica</name>
    <name type="common">Mustard</name>
    <dbReference type="NCBI Taxonomy" id="69181"/>
    <lineage>
        <taxon>Eukaryota</taxon>
        <taxon>Viridiplantae</taxon>
        <taxon>Streptophyta</taxon>
        <taxon>Embryophyta</taxon>
        <taxon>Tracheophyta</taxon>
        <taxon>Spermatophyta</taxon>
        <taxon>Magnoliopsida</taxon>
        <taxon>eudicotyledons</taxon>
        <taxon>Gunneridae</taxon>
        <taxon>Pentapetalae</taxon>
        <taxon>rosids</taxon>
        <taxon>malvids</taxon>
        <taxon>Brassicales</taxon>
        <taxon>Brassicaceae</taxon>
        <taxon>Brassiceae</taxon>
        <taxon>Brassica</taxon>
    </lineage>
</organism>
<keyword evidence="4" id="KW-0547">Nucleotide-binding</keyword>
<gene>
    <name evidence="8" type="ORF">DY000_02063535</name>
</gene>
<feature type="domain" description="Protein kinase" evidence="7">
    <location>
        <begin position="1"/>
        <end position="213"/>
    </location>
</feature>
<dbReference type="Gene3D" id="3.30.200.20">
    <property type="entry name" value="Phosphorylase Kinase, domain 1"/>
    <property type="match status" value="1"/>
</dbReference>
<proteinExistence type="inferred from homology"/>
<dbReference type="PANTHER" id="PTHR24349">
    <property type="entry name" value="SERINE/THREONINE-PROTEIN KINASE"/>
    <property type="match status" value="1"/>
</dbReference>
<evidence type="ECO:0000256" key="1">
    <source>
        <dbReference type="ARBA" id="ARBA00005354"/>
    </source>
</evidence>
<name>A0ABQ7AML4_BRACR</name>
<evidence type="ECO:0000259" key="7">
    <source>
        <dbReference type="PROSITE" id="PS50011"/>
    </source>
</evidence>
<dbReference type="Gene3D" id="1.10.510.10">
    <property type="entry name" value="Transferase(Phosphotransferase) domain 1"/>
    <property type="match status" value="1"/>
</dbReference>
<evidence type="ECO:0000313" key="8">
    <source>
        <dbReference type="EMBL" id="KAF3515570.1"/>
    </source>
</evidence>
<dbReference type="Proteomes" id="UP000266723">
    <property type="component" value="Unassembled WGS sequence"/>
</dbReference>
<keyword evidence="9" id="KW-1185">Reference proteome</keyword>
<comment type="caution">
    <text evidence="8">The sequence shown here is derived from an EMBL/GenBank/DDBJ whole genome shotgun (WGS) entry which is preliminary data.</text>
</comment>